<accession>A0A7J5N6I2</accession>
<proteinExistence type="predicted"/>
<comment type="caution">
    <text evidence="2">The sequence shown here is derived from an EMBL/GenBank/DDBJ whole genome shotgun (WGS) entry which is preliminary data.</text>
</comment>
<organism evidence="2 3">
    <name type="scientific">Bifidobacterium adolescentis</name>
    <dbReference type="NCBI Taxonomy" id="1680"/>
    <lineage>
        <taxon>Bacteria</taxon>
        <taxon>Bacillati</taxon>
        <taxon>Actinomycetota</taxon>
        <taxon>Actinomycetes</taxon>
        <taxon>Bifidobacteriales</taxon>
        <taxon>Bifidobacteriaceae</taxon>
        <taxon>Bifidobacterium</taxon>
    </lineage>
</organism>
<protein>
    <submittedName>
        <fullName evidence="2">Uncharacterized protein</fullName>
    </submittedName>
</protein>
<feature type="region of interest" description="Disordered" evidence="1">
    <location>
        <begin position="46"/>
        <end position="80"/>
    </location>
</feature>
<reference evidence="2 3" key="1">
    <citation type="journal article" date="2019" name="Nat. Med.">
        <title>A library of human gut bacterial isolates paired with longitudinal multiomics data enables mechanistic microbiome research.</title>
        <authorList>
            <person name="Poyet M."/>
            <person name="Groussin M."/>
            <person name="Gibbons S.M."/>
            <person name="Avila-Pacheco J."/>
            <person name="Jiang X."/>
            <person name="Kearney S.M."/>
            <person name="Perrotta A.R."/>
            <person name="Berdy B."/>
            <person name="Zhao S."/>
            <person name="Lieberman T.D."/>
            <person name="Swanson P.K."/>
            <person name="Smith M."/>
            <person name="Roesemann S."/>
            <person name="Alexander J.E."/>
            <person name="Rich S.A."/>
            <person name="Livny J."/>
            <person name="Vlamakis H."/>
            <person name="Clish C."/>
            <person name="Bullock K."/>
            <person name="Deik A."/>
            <person name="Scott J."/>
            <person name="Pierce K.A."/>
            <person name="Xavier R.J."/>
            <person name="Alm E.J."/>
        </authorList>
    </citation>
    <scope>NUCLEOTIDE SEQUENCE [LARGE SCALE GENOMIC DNA]</scope>
    <source>
        <strain evidence="2 3">BIOML-A105</strain>
    </source>
</reference>
<gene>
    <name evidence="2" type="ORF">GA629_09560</name>
</gene>
<evidence type="ECO:0000313" key="2">
    <source>
        <dbReference type="EMBL" id="KAB5882979.1"/>
    </source>
</evidence>
<dbReference type="EMBL" id="WDIP01000013">
    <property type="protein sequence ID" value="KAB5882979.1"/>
    <property type="molecule type" value="Genomic_DNA"/>
</dbReference>
<name>A0A7J5N6I2_BIFAD</name>
<dbReference type="Proteomes" id="UP000470200">
    <property type="component" value="Unassembled WGS sequence"/>
</dbReference>
<evidence type="ECO:0000256" key="1">
    <source>
        <dbReference type="SAM" id="MobiDB-lite"/>
    </source>
</evidence>
<sequence length="358" mass="39290">MRPGRSAVRIRWYWTAGGRASMDRFGRPTLRNAPRIASPKRTRRPIMATDAKGNNHKAAGRPDGGRFDRKAGQGSDDDLDFDAMDGRLSRAMPSLDHEARRRIIDAVRDRPVEGGATGGPDAHPTMDGVEGMMSDLRADMAAEGARAVSERRALPYDTVMQVGEYGDFITVDDYRRRLPTRLDRARYEAWENSPGGDDDYDARLLKAWNDPDALESLSADSPLWNMDVNDGAYETEMELDWQDDCGYGCDPVRSLSDGRLKKEDPYSLSSTAADIRAFAYGPLKDFLRARPDVGMDASPDGGIVLRSGGRDARVSFGVQGDVTVDGVGHYAITKYGSTKAAAEAAMRDTAAMLDPDVR</sequence>
<dbReference type="AlphaFoldDB" id="A0A7J5N6I2"/>
<evidence type="ECO:0000313" key="3">
    <source>
        <dbReference type="Proteomes" id="UP000470200"/>
    </source>
</evidence>